<name>A0ABM0ZUU8_APLCA</name>
<dbReference type="InterPro" id="IPR008974">
    <property type="entry name" value="TRAF-like"/>
</dbReference>
<dbReference type="Proteomes" id="UP000694888">
    <property type="component" value="Unplaced"/>
</dbReference>
<feature type="zinc finger region" description="TRAF-type" evidence="7">
    <location>
        <begin position="218"/>
        <end position="271"/>
    </location>
</feature>
<dbReference type="InterPro" id="IPR013083">
    <property type="entry name" value="Znf_RING/FYVE/PHD"/>
</dbReference>
<evidence type="ECO:0000259" key="10">
    <source>
        <dbReference type="PROSITE" id="PS50144"/>
    </source>
</evidence>
<dbReference type="SUPFAM" id="SSF49599">
    <property type="entry name" value="TRAF domain-like"/>
    <property type="match status" value="3"/>
</dbReference>
<keyword evidence="5 7" id="KW-0863">Zinc-finger</keyword>
<dbReference type="CDD" id="cd00270">
    <property type="entry name" value="MATH_TRAF_C"/>
    <property type="match status" value="1"/>
</dbReference>
<proteinExistence type="predicted"/>
<feature type="domain" description="RING-type" evidence="9">
    <location>
        <begin position="75"/>
        <end position="114"/>
    </location>
</feature>
<evidence type="ECO:0000313" key="12">
    <source>
        <dbReference type="Proteomes" id="UP000694888"/>
    </source>
</evidence>
<evidence type="ECO:0000256" key="7">
    <source>
        <dbReference type="PROSITE-ProRule" id="PRU00207"/>
    </source>
</evidence>
<keyword evidence="2" id="KW-0963">Cytoplasm</keyword>
<feature type="domain" description="TRAF-type" evidence="11">
    <location>
        <begin position="218"/>
        <end position="271"/>
    </location>
</feature>
<dbReference type="PROSITE" id="PS50144">
    <property type="entry name" value="MATH"/>
    <property type="match status" value="1"/>
</dbReference>
<dbReference type="Gene3D" id="2.60.210.10">
    <property type="entry name" value="Apoptosis, Tumor Necrosis Factor Receptor Associated Protein 2, Chain A"/>
    <property type="match status" value="1"/>
</dbReference>
<dbReference type="SMART" id="SM00061">
    <property type="entry name" value="MATH"/>
    <property type="match status" value="1"/>
</dbReference>
<dbReference type="RefSeq" id="XP_012934910.1">
    <property type="nucleotide sequence ID" value="XM_013079456.2"/>
</dbReference>
<evidence type="ECO:0000259" key="9">
    <source>
        <dbReference type="PROSITE" id="PS50089"/>
    </source>
</evidence>
<evidence type="ECO:0000256" key="8">
    <source>
        <dbReference type="SAM" id="MobiDB-lite"/>
    </source>
</evidence>
<dbReference type="Pfam" id="PF22486">
    <property type="entry name" value="MATH_2"/>
    <property type="match status" value="1"/>
</dbReference>
<dbReference type="PANTHER" id="PTHR10131">
    <property type="entry name" value="TNF RECEPTOR ASSOCIATED FACTOR"/>
    <property type="match status" value="1"/>
</dbReference>
<keyword evidence="6 7" id="KW-0862">Zinc</keyword>
<gene>
    <name evidence="13" type="primary">LOC101844983</name>
</gene>
<dbReference type="Pfam" id="PF02176">
    <property type="entry name" value="zf-TRAF"/>
    <property type="match status" value="1"/>
</dbReference>
<dbReference type="InterPro" id="IPR001841">
    <property type="entry name" value="Znf_RING"/>
</dbReference>
<feature type="compositionally biased region" description="Low complexity" evidence="8">
    <location>
        <begin position="316"/>
        <end position="330"/>
    </location>
</feature>
<evidence type="ECO:0000256" key="3">
    <source>
        <dbReference type="ARBA" id="ARBA00022723"/>
    </source>
</evidence>
<dbReference type="PROSITE" id="PS50089">
    <property type="entry name" value="ZF_RING_2"/>
    <property type="match status" value="1"/>
</dbReference>
<dbReference type="InterPro" id="IPR012227">
    <property type="entry name" value="TNF_rcpt-assoc_TRAF_met"/>
</dbReference>
<keyword evidence="3 7" id="KW-0479">Metal-binding</keyword>
<organism evidence="12 13">
    <name type="scientific">Aplysia californica</name>
    <name type="common">California sea hare</name>
    <dbReference type="NCBI Taxonomy" id="6500"/>
    <lineage>
        <taxon>Eukaryota</taxon>
        <taxon>Metazoa</taxon>
        <taxon>Spiralia</taxon>
        <taxon>Lophotrochozoa</taxon>
        <taxon>Mollusca</taxon>
        <taxon>Gastropoda</taxon>
        <taxon>Heterobranchia</taxon>
        <taxon>Euthyneura</taxon>
        <taxon>Tectipleura</taxon>
        <taxon>Aplysiida</taxon>
        <taxon>Aplysioidea</taxon>
        <taxon>Aplysiidae</taxon>
        <taxon>Aplysia</taxon>
    </lineage>
</organism>
<dbReference type="PIRSF" id="PIRSF015614">
    <property type="entry name" value="TRAF"/>
    <property type="match status" value="1"/>
</dbReference>
<dbReference type="GeneID" id="101844983"/>
<feature type="zinc finger region" description="TRAF-type" evidence="7">
    <location>
        <begin position="165"/>
        <end position="216"/>
    </location>
</feature>
<keyword evidence="4" id="KW-0677">Repeat</keyword>
<feature type="domain" description="MATH" evidence="10">
    <location>
        <begin position="442"/>
        <end position="588"/>
    </location>
</feature>
<evidence type="ECO:0000256" key="1">
    <source>
        <dbReference type="ARBA" id="ARBA00004496"/>
    </source>
</evidence>
<feature type="region of interest" description="Disordered" evidence="8">
    <location>
        <begin position="316"/>
        <end position="343"/>
    </location>
</feature>
<dbReference type="InterPro" id="IPR002083">
    <property type="entry name" value="MATH/TRAF_dom"/>
</dbReference>
<dbReference type="SUPFAM" id="SSF57850">
    <property type="entry name" value="RING/U-box"/>
    <property type="match status" value="1"/>
</dbReference>
<protein>
    <submittedName>
        <fullName evidence="13">TNF receptor-associated factor 2</fullName>
    </submittedName>
</protein>
<keyword evidence="12" id="KW-1185">Reference proteome</keyword>
<evidence type="ECO:0000313" key="13">
    <source>
        <dbReference type="RefSeq" id="XP_012934910.1"/>
    </source>
</evidence>
<evidence type="ECO:0000256" key="4">
    <source>
        <dbReference type="ARBA" id="ARBA00022737"/>
    </source>
</evidence>
<evidence type="ECO:0000256" key="2">
    <source>
        <dbReference type="ARBA" id="ARBA00022490"/>
    </source>
</evidence>
<sequence length="614" mass="68454">MSNATSTAACARPSTKPQMSDVQFDAVVEVMEELTHSGAQGGKEMLQEAAVSVVPMKGYPKNIFKNGKDAEKFQCNYCKNVLRNPLQSECGHRFCEGCRDEMRSLVQPVRCGACLAEDVDPEESILNLDAMFADKAAIREMRKLEAKCPNPNCSWSGQFLQYQEHENSCEKRLVLCSLCGMQVSQGQLAKHQKDQCPKRQVECPFCKQKMTYDEREKHNDNCPNAPIKCDKCFAMVPRSEMSKHLESECSHREIECPDPDCKAKMPRHQFQTHFTKHESLPKHMLFLYEKIAQLTSQVDQLTMDPALAAGVVGGASATSSASSSQQAHVHASSDRSRGDVAGAEGGQALTSASRQLAEPLQQKLKLHEDLMSVLHGEILRCIQQIEALSREVEDSKKHVVDGNTRIQGLTVRVAEVEHKIQEVNLKLSAPPATTGSIINCKDGSFFWRIEGFSQLRRAAVNEEQVVQSSPSFYTHPHAYKMRLRIFPNGDGAAKGNAVSVFMQLQKGETDELLPWPFQAKVYLMVVDQKEFKNHIADTFNTRPNLAAFKRPTGDNPASGCQSLISLDRLAISLPTYVISDTIFIKILIEFDAQLTQRMGDFDPKKALSSSPNRR</sequence>
<dbReference type="InterPro" id="IPR049440">
    <property type="entry name" value="TRAF3/5_RING"/>
</dbReference>
<feature type="domain" description="TRAF-type" evidence="11">
    <location>
        <begin position="165"/>
        <end position="216"/>
    </location>
</feature>
<dbReference type="InterPro" id="IPR001293">
    <property type="entry name" value="Znf_TRAF"/>
</dbReference>
<accession>A0ABM0ZUU8</accession>
<evidence type="ECO:0000256" key="5">
    <source>
        <dbReference type="ARBA" id="ARBA00022771"/>
    </source>
</evidence>
<keyword evidence="13" id="KW-0675">Receptor</keyword>
<dbReference type="PROSITE" id="PS50145">
    <property type="entry name" value="ZF_TRAF"/>
    <property type="match status" value="2"/>
</dbReference>
<dbReference type="PANTHER" id="PTHR10131:SF138">
    <property type="entry name" value="RE66324P"/>
    <property type="match status" value="1"/>
</dbReference>
<comment type="subcellular location">
    <subcellularLocation>
        <location evidence="1">Cytoplasm</location>
    </subcellularLocation>
</comment>
<evidence type="ECO:0000259" key="11">
    <source>
        <dbReference type="PROSITE" id="PS50145"/>
    </source>
</evidence>
<dbReference type="Pfam" id="PF21363">
    <property type="entry name" value="TRAF3_RING"/>
    <property type="match status" value="1"/>
</dbReference>
<evidence type="ECO:0000256" key="6">
    <source>
        <dbReference type="ARBA" id="ARBA00022833"/>
    </source>
</evidence>
<dbReference type="Gene3D" id="3.30.40.10">
    <property type="entry name" value="Zinc/RING finger domain, C3HC4 (zinc finger)"/>
    <property type="match status" value="2"/>
</dbReference>
<reference evidence="13" key="1">
    <citation type="submission" date="2025-08" db="UniProtKB">
        <authorList>
            <consortium name="RefSeq"/>
        </authorList>
    </citation>
    <scope>IDENTIFICATION</scope>
</reference>